<evidence type="ECO:0000313" key="10">
    <source>
        <dbReference type="Proteomes" id="UP000038040"/>
    </source>
</evidence>
<feature type="domain" description="G-protein coupled receptors family 3 profile" evidence="8">
    <location>
        <begin position="1029"/>
        <end position="1152"/>
    </location>
</feature>
<dbReference type="STRING" id="318479.A0A0N4UNE8"/>
<dbReference type="Proteomes" id="UP000274756">
    <property type="component" value="Unassembled WGS sequence"/>
</dbReference>
<keyword evidence="4 6" id="KW-0472">Membrane</keyword>
<accession>A0A0N4UNE8</accession>
<dbReference type="GO" id="GO:0016020">
    <property type="term" value="C:membrane"/>
    <property type="evidence" value="ECO:0007669"/>
    <property type="project" value="UniProtKB-SubCell"/>
</dbReference>
<keyword evidence="3 6" id="KW-1133">Transmembrane helix</keyword>
<feature type="transmembrane region" description="Helical" evidence="6">
    <location>
        <begin position="1061"/>
        <end position="1081"/>
    </location>
</feature>
<proteinExistence type="predicted"/>
<evidence type="ECO:0000256" key="4">
    <source>
        <dbReference type="ARBA" id="ARBA00023136"/>
    </source>
</evidence>
<reference evidence="12" key="1">
    <citation type="submission" date="2016-04" db="UniProtKB">
        <authorList>
            <consortium name="WormBaseParasite"/>
        </authorList>
    </citation>
    <scope>IDENTIFICATION</scope>
</reference>
<reference evidence="9 11" key="2">
    <citation type="submission" date="2018-11" db="EMBL/GenBank/DDBJ databases">
        <authorList>
            <consortium name="Pathogen Informatics"/>
        </authorList>
    </citation>
    <scope>NUCLEOTIDE SEQUENCE [LARGE SCALE GENOMIC DNA]</scope>
</reference>
<dbReference type="Gene3D" id="3.40.50.2300">
    <property type="match status" value="4"/>
</dbReference>
<name>A0A0N4UNE8_DRAME</name>
<feature type="transmembrane region" description="Helical" evidence="6">
    <location>
        <begin position="1183"/>
        <end position="1205"/>
    </location>
</feature>
<dbReference type="Pfam" id="PF01094">
    <property type="entry name" value="ANF_receptor"/>
    <property type="match status" value="2"/>
</dbReference>
<keyword evidence="5" id="KW-0325">Glycoprotein</keyword>
<dbReference type="EMBL" id="UYYG01000107">
    <property type="protein sequence ID" value="VDN53159.1"/>
    <property type="molecule type" value="Genomic_DNA"/>
</dbReference>
<evidence type="ECO:0000256" key="6">
    <source>
        <dbReference type="SAM" id="Phobius"/>
    </source>
</evidence>
<evidence type="ECO:0000313" key="9">
    <source>
        <dbReference type="EMBL" id="VDN53159.1"/>
    </source>
</evidence>
<organism evidence="10 12">
    <name type="scientific">Dracunculus medinensis</name>
    <name type="common">Guinea worm</name>
    <dbReference type="NCBI Taxonomy" id="318479"/>
    <lineage>
        <taxon>Eukaryota</taxon>
        <taxon>Metazoa</taxon>
        <taxon>Ecdysozoa</taxon>
        <taxon>Nematoda</taxon>
        <taxon>Chromadorea</taxon>
        <taxon>Rhabditida</taxon>
        <taxon>Spirurina</taxon>
        <taxon>Dracunculoidea</taxon>
        <taxon>Dracunculidae</taxon>
        <taxon>Dracunculus</taxon>
    </lineage>
</organism>
<evidence type="ECO:0000259" key="8">
    <source>
        <dbReference type="PROSITE" id="PS50259"/>
    </source>
</evidence>
<keyword evidence="2 6" id="KW-0812">Transmembrane</keyword>
<keyword evidence="11" id="KW-1185">Reference proteome</keyword>
<dbReference type="InterPro" id="IPR028082">
    <property type="entry name" value="Peripla_BP_I"/>
</dbReference>
<evidence type="ECO:0000256" key="2">
    <source>
        <dbReference type="ARBA" id="ARBA00022692"/>
    </source>
</evidence>
<dbReference type="Proteomes" id="UP000038040">
    <property type="component" value="Unplaced"/>
</dbReference>
<dbReference type="AlphaFoldDB" id="A0A0N4UNE8"/>
<sequence length="1334" mass="151123">MEYIYKIALIFTFFFLNCGCIPNTSLCSIFDAFRIQPDNIKYEIGGAFPLHGKDCTELEASTVQDIVAIQWALTYWNQNSNNSQAKIGLYAGDSCSRVKEALFQTTRFLDSLGYLGPEECISETKRRRLSPILLGLLSPKDYESANAVASSIKSLSIPVVTYSTSSAQAFINNGINNFITTAPTLSVFIEVFLKLMKILKSDLVCIVDDGTQIQSISRLVHQIKSKKVFVSEIVSLDDPNFFDIISYSDSQIILSLINKHQLIDLLTKANALRRDKLWIAILPDSDRLSPQEQSNIVMNGIKIQAIILQQKQKEFFQFGEYFQRVIKDKYQSYFLLTAYVQKVHNCTTSRFENKIDCSKLDLNMIKSKYEQATSVEPAIRAAYGFAAVGAKLSNSKDKKICEKLSSECTKRILFELESLIYEFNSEDVEDLNEERLRFYRLNESILISSGIIIEGIELINDDFYGPIIAKARRQSRFVNNNLRVRKIRSICPPYRSFCGKCHYTVQAKPNRYFLLTPKEYPVYLMGLFDFREGHSCELIGNFDISIPMAFYYTVSTFQQKYGENDLLRNLDLGVIFADSCTVARRAVETILLGENHCFSFQQAERNITLVPGSIFGEKKSHLSAVNDVANNAIEELFTLGENVLLSFNSDRSNSIDKFTTMPSNKHQAIALVKILKKFHWEYVTVVLSEQDMTSKAAFRHFEEMATNRGICIAAVVRIIGSNIPNTVSPSATNVTLFFATALDTANFFAARFRRDSYQSRIHIVLGNGHDFYLADPSNIASFVGTLSIQPKDKIRDDFRQWIESITPLTFPEPWYWDYVENQWQCALSAANRQRYGGNMCTGVELLDIPSLGRMTRSGYLSVMLEKYLFAVDSVYKKLCPEQKGICNEFYIKGKKQILNALRKTQVEDAFDIYEFLPDIGGTFSYKNIGNWSFKNGLQFSENYQYFDFLANLHSSNKILSKTVVSLCVPPSCECRSSYKKRTEVLSDDSPSISGSYIRSQPANSVTNRDYVSLSADLGYSNRRVWNYVLLTLITITLITAISIVVLVCVKMYLRVVKGNQSLGISLLIGVIILNISAYLFIMDPSDVICRLRMVFHSIGYTVCFGVMIAKATQLKNAETLGFSTIGYISYWNYWLLLLFVIGVQIALSLRWLAQQYVLNIVLNGPQYHPVCAYSDLEFLTSQAYVDSIVVIELILCSIILLGFLFGPKLYILMSYETVVVDCETNTINGKGTLYENDLFEPVTNQDSKRNISPVSSIYNYSVGTPSPATNRPRSDDQGPVFQTVVRKKTKRRSSSEYAPRIQPLFDQQLSSATLEIKVKSHKAPDSLRPTIKYG</sequence>
<evidence type="ECO:0000256" key="7">
    <source>
        <dbReference type="SAM" id="SignalP"/>
    </source>
</evidence>
<feature type="signal peptide" evidence="7">
    <location>
        <begin position="1"/>
        <end position="20"/>
    </location>
</feature>
<dbReference type="Pfam" id="PF00003">
    <property type="entry name" value="7tm_3"/>
    <property type="match status" value="1"/>
</dbReference>
<feature type="chain" id="PRO_5033231834" evidence="7">
    <location>
        <begin position="21"/>
        <end position="1334"/>
    </location>
</feature>
<dbReference type="SUPFAM" id="SSF53822">
    <property type="entry name" value="Periplasmic binding protein-like I"/>
    <property type="match status" value="2"/>
</dbReference>
<evidence type="ECO:0000313" key="12">
    <source>
        <dbReference type="WBParaSite" id="DME_0000942801-mRNA-1"/>
    </source>
</evidence>
<dbReference type="OrthoDB" id="9880600at2759"/>
<dbReference type="InterPro" id="IPR017978">
    <property type="entry name" value="GPCR_3_C"/>
</dbReference>
<evidence type="ECO:0000256" key="5">
    <source>
        <dbReference type="ARBA" id="ARBA00023180"/>
    </source>
</evidence>
<dbReference type="InterPro" id="IPR001828">
    <property type="entry name" value="ANF_lig-bd_rcpt"/>
</dbReference>
<evidence type="ECO:0000256" key="1">
    <source>
        <dbReference type="ARBA" id="ARBA00004141"/>
    </source>
</evidence>
<gene>
    <name evidence="9" type="ORF">DME_LOCUS3132</name>
</gene>
<protein>
    <submittedName>
        <fullName evidence="12">G_PROTEIN_RECEP_F3_4 domain-containing protein</fullName>
    </submittedName>
</protein>
<comment type="subcellular location">
    <subcellularLocation>
        <location evidence="1">Membrane</location>
        <topology evidence="1">Multi-pass membrane protein</topology>
    </subcellularLocation>
</comment>
<dbReference type="FunFam" id="3.40.50.2300:FF:000489">
    <property type="entry name" value="Protein CBG01593"/>
    <property type="match status" value="1"/>
</dbReference>
<dbReference type="GO" id="GO:0004930">
    <property type="term" value="F:G protein-coupled receptor activity"/>
    <property type="evidence" value="ECO:0007669"/>
    <property type="project" value="InterPro"/>
</dbReference>
<evidence type="ECO:0000313" key="11">
    <source>
        <dbReference type="Proteomes" id="UP000274756"/>
    </source>
</evidence>
<feature type="transmembrane region" description="Helical" evidence="6">
    <location>
        <begin position="1093"/>
        <end position="1112"/>
    </location>
</feature>
<dbReference type="InterPro" id="IPR050726">
    <property type="entry name" value="mGluR"/>
</dbReference>
<dbReference type="PROSITE" id="PS50259">
    <property type="entry name" value="G_PROTEIN_RECEP_F3_4"/>
    <property type="match status" value="1"/>
</dbReference>
<feature type="transmembrane region" description="Helical" evidence="6">
    <location>
        <begin position="1024"/>
        <end position="1049"/>
    </location>
</feature>
<evidence type="ECO:0000256" key="3">
    <source>
        <dbReference type="ARBA" id="ARBA00022989"/>
    </source>
</evidence>
<keyword evidence="7" id="KW-0732">Signal</keyword>
<feature type="transmembrane region" description="Helical" evidence="6">
    <location>
        <begin position="1133"/>
        <end position="1153"/>
    </location>
</feature>
<dbReference type="WBParaSite" id="DME_0000942801-mRNA-1">
    <property type="protein sequence ID" value="DME_0000942801-mRNA-1"/>
    <property type="gene ID" value="DME_0000942801"/>
</dbReference>
<dbReference type="PANTHER" id="PTHR24060">
    <property type="entry name" value="METABOTROPIC GLUTAMATE RECEPTOR"/>
    <property type="match status" value="1"/>
</dbReference>